<protein>
    <submittedName>
        <fullName evidence="2">Putative type I restriction-modification system methyltransferase subunit</fullName>
    </submittedName>
</protein>
<feature type="coiled-coil region" evidence="1">
    <location>
        <begin position="12"/>
        <end position="39"/>
    </location>
</feature>
<dbReference type="AlphaFoldDB" id="A0A2X1RH30"/>
<keyword evidence="2" id="KW-0808">Transferase</keyword>
<dbReference type="Proteomes" id="UP000249936">
    <property type="component" value="Unassembled WGS sequence"/>
</dbReference>
<evidence type="ECO:0000313" key="2">
    <source>
        <dbReference type="EMBL" id="SPX41296.1"/>
    </source>
</evidence>
<name>A0A2X1RH30_HAEIF</name>
<reference evidence="2 3" key="1">
    <citation type="submission" date="2018-06" db="EMBL/GenBank/DDBJ databases">
        <authorList>
            <consortium name="Pathogen Informatics"/>
            <person name="Doyle S."/>
        </authorList>
    </citation>
    <scope>NUCLEOTIDE SEQUENCE [LARGE SCALE GENOMIC DNA]</scope>
    <source>
        <strain evidence="2 3">NCTC11872</strain>
    </source>
</reference>
<organism evidence="2 3">
    <name type="scientific">Haemophilus influenzae</name>
    <dbReference type="NCBI Taxonomy" id="727"/>
    <lineage>
        <taxon>Bacteria</taxon>
        <taxon>Pseudomonadati</taxon>
        <taxon>Pseudomonadota</taxon>
        <taxon>Gammaproteobacteria</taxon>
        <taxon>Pasteurellales</taxon>
        <taxon>Pasteurellaceae</taxon>
        <taxon>Haemophilus</taxon>
    </lineage>
</organism>
<evidence type="ECO:0000256" key="1">
    <source>
        <dbReference type="SAM" id="Coils"/>
    </source>
</evidence>
<keyword evidence="1" id="KW-0175">Coiled coil</keyword>
<evidence type="ECO:0000313" key="3">
    <source>
        <dbReference type="Proteomes" id="UP000249936"/>
    </source>
</evidence>
<keyword evidence="2" id="KW-0489">Methyltransferase</keyword>
<sequence length="42" mass="4882">MEQKDTREVINIDELNAQIRKTVANIDRLRTEIDKIVAEIEG</sequence>
<dbReference type="EMBL" id="UASK01000004">
    <property type="protein sequence ID" value="SPX41296.1"/>
    <property type="molecule type" value="Genomic_DNA"/>
</dbReference>
<accession>A0A2X1RH30</accession>
<gene>
    <name evidence="2" type="ORF">NCTC11872_00893</name>
</gene>
<proteinExistence type="predicted"/>
<dbReference type="GO" id="GO:0008168">
    <property type="term" value="F:methyltransferase activity"/>
    <property type="evidence" value="ECO:0007669"/>
    <property type="project" value="UniProtKB-KW"/>
</dbReference>
<dbReference type="GO" id="GO:0032259">
    <property type="term" value="P:methylation"/>
    <property type="evidence" value="ECO:0007669"/>
    <property type="project" value="UniProtKB-KW"/>
</dbReference>